<accession>A0AA88NIZ0</accession>
<comment type="caution">
    <text evidence="1">The sequence shown here is derived from an EMBL/GenBank/DDBJ whole genome shotgun (WGS) entry which is preliminary data.</text>
</comment>
<organism evidence="1 2">
    <name type="scientific">Channa striata</name>
    <name type="common">Snakehead murrel</name>
    <name type="synonym">Ophicephalus striatus</name>
    <dbReference type="NCBI Taxonomy" id="64152"/>
    <lineage>
        <taxon>Eukaryota</taxon>
        <taxon>Metazoa</taxon>
        <taxon>Chordata</taxon>
        <taxon>Craniata</taxon>
        <taxon>Vertebrata</taxon>
        <taxon>Euteleostomi</taxon>
        <taxon>Actinopterygii</taxon>
        <taxon>Neopterygii</taxon>
        <taxon>Teleostei</taxon>
        <taxon>Neoteleostei</taxon>
        <taxon>Acanthomorphata</taxon>
        <taxon>Anabantaria</taxon>
        <taxon>Anabantiformes</taxon>
        <taxon>Channoidei</taxon>
        <taxon>Channidae</taxon>
        <taxon>Channa</taxon>
    </lineage>
</organism>
<evidence type="ECO:0000313" key="2">
    <source>
        <dbReference type="Proteomes" id="UP001187415"/>
    </source>
</evidence>
<name>A0AA88NIZ0_CHASR</name>
<dbReference type="AlphaFoldDB" id="A0AA88NIZ0"/>
<evidence type="ECO:0000313" key="1">
    <source>
        <dbReference type="EMBL" id="KAK2856576.1"/>
    </source>
</evidence>
<reference evidence="1" key="1">
    <citation type="submission" date="2023-07" db="EMBL/GenBank/DDBJ databases">
        <title>Chromosome-level Genome Assembly of Striped Snakehead (Channa striata).</title>
        <authorList>
            <person name="Liu H."/>
        </authorList>
    </citation>
    <scope>NUCLEOTIDE SEQUENCE</scope>
    <source>
        <strain evidence="1">Gz</strain>
        <tissue evidence="1">Muscle</tissue>
    </source>
</reference>
<protein>
    <submittedName>
        <fullName evidence="1">Uncharacterized protein</fullName>
    </submittedName>
</protein>
<dbReference type="EMBL" id="JAUPFM010000003">
    <property type="protein sequence ID" value="KAK2856576.1"/>
    <property type="molecule type" value="Genomic_DNA"/>
</dbReference>
<sequence length="84" mass="9666">MFSFKEFPSFEPPLVSPRVFSLPERCTHLLWSSPHSPRPPLLKIQRADPYSEHLLRVSLRGQSLLSPIICIISRVSDWFVDSSC</sequence>
<gene>
    <name evidence="1" type="ORF">Q5P01_005311</name>
</gene>
<keyword evidence="2" id="KW-1185">Reference proteome</keyword>
<proteinExistence type="predicted"/>
<dbReference type="Proteomes" id="UP001187415">
    <property type="component" value="Unassembled WGS sequence"/>
</dbReference>